<proteinExistence type="predicted"/>
<dbReference type="InterPro" id="IPR006748">
    <property type="entry name" value="NH2Glyco/OHUrea_AB-resist_kin"/>
</dbReference>
<dbReference type="EC" id="2.7.1.72" evidence="1"/>
<name>A0ABV2HDT5_9HYPH</name>
<dbReference type="SUPFAM" id="SSF56112">
    <property type="entry name" value="Protein kinase-like (PK-like)"/>
    <property type="match status" value="1"/>
</dbReference>
<dbReference type="InterPro" id="IPR011009">
    <property type="entry name" value="Kinase-like_dom_sf"/>
</dbReference>
<sequence>MKEPLTGIPEALAVSWGIKGVEPVADTRTSLVHRVWLGDGSSAIVKRLKPAGLHELSGIDFLDWRDGEGCVRLLARQHSICLLEDVGSVTLTSYRRLHGEEASNRVIVSIVEKLHSPSPLSPPGSLLPLRRHFRALLEHPPVADEQLSHTLAFCASLAEELLAAQIDARPLHGDLHHDNIISGATAGWLAIDPQGLVGDPAYDVANIFGNPNGAFTDIVDPRRISNLVDLFAATLGCSRRKVLRHAIAHAGLSICWSLEDDDGISPGSDAAERFEFIKVALPMEEELDVSS</sequence>
<dbReference type="RefSeq" id="WP_247246358.1">
    <property type="nucleotide sequence ID" value="NZ_JALJRA010000031.1"/>
</dbReference>
<keyword evidence="1" id="KW-0808">Transferase</keyword>
<reference evidence="1 2" key="1">
    <citation type="submission" date="2024-06" db="EMBL/GenBank/DDBJ databases">
        <title>Genomic Encyclopedia of Type Strains, Phase IV (KMG-IV): sequencing the most valuable type-strain genomes for metagenomic binning, comparative biology and taxonomic classification.</title>
        <authorList>
            <person name="Goeker M."/>
        </authorList>
    </citation>
    <scope>NUCLEOTIDE SEQUENCE [LARGE SCALE GENOMIC DNA]</scope>
    <source>
        <strain evidence="1 2">DSM 105042</strain>
    </source>
</reference>
<dbReference type="Proteomes" id="UP001549031">
    <property type="component" value="Unassembled WGS sequence"/>
</dbReference>
<dbReference type="GO" id="GO:0050300">
    <property type="term" value="F:aminoglycoside 6-kinase activity"/>
    <property type="evidence" value="ECO:0007669"/>
    <property type="project" value="UniProtKB-EC"/>
</dbReference>
<organism evidence="1 2">
    <name type="scientific">Pseudorhizobium tarimense</name>
    <dbReference type="NCBI Taxonomy" id="1079109"/>
    <lineage>
        <taxon>Bacteria</taxon>
        <taxon>Pseudomonadati</taxon>
        <taxon>Pseudomonadota</taxon>
        <taxon>Alphaproteobacteria</taxon>
        <taxon>Hyphomicrobiales</taxon>
        <taxon>Rhizobiaceae</taxon>
        <taxon>Rhizobium/Agrobacterium group</taxon>
        <taxon>Pseudorhizobium</taxon>
    </lineage>
</organism>
<dbReference type="EMBL" id="JBEPLJ010000031">
    <property type="protein sequence ID" value="MET3588720.1"/>
    <property type="molecule type" value="Genomic_DNA"/>
</dbReference>
<gene>
    <name evidence="1" type="ORF">ABID21_004858</name>
</gene>
<evidence type="ECO:0000313" key="2">
    <source>
        <dbReference type="Proteomes" id="UP001549031"/>
    </source>
</evidence>
<comment type="caution">
    <text evidence="1">The sequence shown here is derived from an EMBL/GenBank/DDBJ whole genome shotgun (WGS) entry which is preliminary data.</text>
</comment>
<evidence type="ECO:0000313" key="1">
    <source>
        <dbReference type="EMBL" id="MET3588720.1"/>
    </source>
</evidence>
<protein>
    <submittedName>
        <fullName evidence="1">Streptomycin 6-kinase</fullName>
        <ecNumber evidence="1">2.7.1.72</ecNumber>
    </submittedName>
</protein>
<accession>A0ABV2HDT5</accession>
<dbReference type="Gene3D" id="3.90.1200.10">
    <property type="match status" value="1"/>
</dbReference>
<dbReference type="Pfam" id="PF04655">
    <property type="entry name" value="APH_6_hur"/>
    <property type="match status" value="1"/>
</dbReference>
<keyword evidence="2" id="KW-1185">Reference proteome</keyword>